<sequence length="301" mass="33463">MGQTTSTVNDGARLLHPVAVSGVKWVNLADEIEISGDCDYTKEIPDECLACVFHFLAGRDRTHCSLVCKCWLCVEGQSRYRLSINAKSLKKLSYGSCNFGAKGMNVVLDHCATFEELSIKRLRGIYDRAELISAEVASSSLKSICLKELVNGQSFEPLVIGCENLKTLRIIRCLGYWDRVLETIGNGKRSLVEIHLEKLQVSDVGLLAISKCLNVEILHIVKIPECSNLGLVSIAESCKQLRKLHIDGWRINRIGDEGLIAIAEHCLNLQELVLIGVNWWHDQLGIAQCDSEISKLWSSLL</sequence>
<gene>
    <name evidence="2" type="ORF">K2173_022821</name>
</gene>
<evidence type="ECO:0000313" key="2">
    <source>
        <dbReference type="EMBL" id="KAJ8753580.1"/>
    </source>
</evidence>
<dbReference type="InterPro" id="IPR036047">
    <property type="entry name" value="F-box-like_dom_sf"/>
</dbReference>
<dbReference type="GO" id="GO:0019005">
    <property type="term" value="C:SCF ubiquitin ligase complex"/>
    <property type="evidence" value="ECO:0007669"/>
    <property type="project" value="TreeGrafter"/>
</dbReference>
<proteinExistence type="predicted"/>
<organism evidence="2 3">
    <name type="scientific">Erythroxylum novogranatense</name>
    <dbReference type="NCBI Taxonomy" id="1862640"/>
    <lineage>
        <taxon>Eukaryota</taxon>
        <taxon>Viridiplantae</taxon>
        <taxon>Streptophyta</taxon>
        <taxon>Embryophyta</taxon>
        <taxon>Tracheophyta</taxon>
        <taxon>Spermatophyta</taxon>
        <taxon>Magnoliopsida</taxon>
        <taxon>eudicotyledons</taxon>
        <taxon>Gunneridae</taxon>
        <taxon>Pentapetalae</taxon>
        <taxon>rosids</taxon>
        <taxon>fabids</taxon>
        <taxon>Malpighiales</taxon>
        <taxon>Erythroxylaceae</taxon>
        <taxon>Erythroxylum</taxon>
    </lineage>
</organism>
<evidence type="ECO:0000259" key="1">
    <source>
        <dbReference type="Pfam" id="PF18511"/>
    </source>
</evidence>
<dbReference type="Pfam" id="PF18511">
    <property type="entry name" value="F-box_5"/>
    <property type="match status" value="1"/>
</dbReference>
<dbReference type="PANTHER" id="PTHR13318:SF133">
    <property type="entry name" value="F-BOX PROTEIN SKIP2"/>
    <property type="match status" value="1"/>
</dbReference>
<dbReference type="Gene3D" id="3.80.10.10">
    <property type="entry name" value="Ribonuclease Inhibitor"/>
    <property type="match status" value="1"/>
</dbReference>
<dbReference type="AlphaFoldDB" id="A0AAV8SMV3"/>
<comment type="caution">
    <text evidence="2">The sequence shown here is derived from an EMBL/GenBank/DDBJ whole genome shotgun (WGS) entry which is preliminary data.</text>
</comment>
<protein>
    <recommendedName>
        <fullName evidence="1">COI1 F-box domain-containing protein</fullName>
    </recommendedName>
</protein>
<accession>A0AAV8SMV3</accession>
<dbReference type="EMBL" id="JAIWQS010000010">
    <property type="protein sequence ID" value="KAJ8753580.1"/>
    <property type="molecule type" value="Genomic_DNA"/>
</dbReference>
<dbReference type="SUPFAM" id="SSF81383">
    <property type="entry name" value="F-box domain"/>
    <property type="match status" value="1"/>
</dbReference>
<feature type="domain" description="COI1 F-box" evidence="1">
    <location>
        <begin position="42"/>
        <end position="79"/>
    </location>
</feature>
<dbReference type="Proteomes" id="UP001159364">
    <property type="component" value="Linkage Group LG10"/>
</dbReference>
<evidence type="ECO:0000313" key="3">
    <source>
        <dbReference type="Proteomes" id="UP001159364"/>
    </source>
</evidence>
<dbReference type="GO" id="GO:0031146">
    <property type="term" value="P:SCF-dependent proteasomal ubiquitin-dependent protein catabolic process"/>
    <property type="evidence" value="ECO:0007669"/>
    <property type="project" value="TreeGrafter"/>
</dbReference>
<keyword evidence="3" id="KW-1185">Reference proteome</keyword>
<dbReference type="Gene3D" id="1.20.1280.50">
    <property type="match status" value="1"/>
</dbReference>
<dbReference type="PANTHER" id="PTHR13318">
    <property type="entry name" value="PARTNER OF PAIRED, ISOFORM B-RELATED"/>
    <property type="match status" value="1"/>
</dbReference>
<name>A0AAV8SMV3_9ROSI</name>
<dbReference type="SUPFAM" id="SSF52047">
    <property type="entry name" value="RNI-like"/>
    <property type="match status" value="1"/>
</dbReference>
<dbReference type="InterPro" id="IPR032675">
    <property type="entry name" value="LRR_dom_sf"/>
</dbReference>
<reference evidence="2 3" key="1">
    <citation type="submission" date="2021-09" db="EMBL/GenBank/DDBJ databases">
        <title>Genomic insights and catalytic innovation underlie evolution of tropane alkaloids biosynthesis.</title>
        <authorList>
            <person name="Wang Y.-J."/>
            <person name="Tian T."/>
            <person name="Huang J.-P."/>
            <person name="Huang S.-X."/>
        </authorList>
    </citation>
    <scope>NUCLEOTIDE SEQUENCE [LARGE SCALE GENOMIC DNA]</scope>
    <source>
        <strain evidence="2">KIB-2018</strain>
        <tissue evidence="2">Leaf</tissue>
    </source>
</reference>
<dbReference type="InterPro" id="IPR041567">
    <property type="entry name" value="COI1_F-box"/>
</dbReference>